<accession>A0ABT9BBH9</accession>
<sequence>MSNFWAYLRQRFPPVNMALFAVLFLTVWSVAGTVGVGRPLGGSEWLGMAVAISFFFRLRVFDEIKDFALDAQNHPQRVLQRGLVTLPQLRTLAWVGAALELGWSATRGGAALLGWALALAYSLMMRYEFGAPQWLRARLLLYALTHMLIMPLVIAWLWLAYVSHGDAKLLLLMLLSLLGGFAFELARKTRAPTAERPTVESYSQVLGLGGAVAGVVLVLLGGVAVQAWLLRLLGAPAWPYAVLGGLLVLTLGVYGRALRQPEEGWFRRAEVLVSLFMLCSYLSLIFHVHGYGN</sequence>
<feature type="transmembrane region" description="Helical" evidence="1">
    <location>
        <begin position="269"/>
        <end position="288"/>
    </location>
</feature>
<gene>
    <name evidence="2" type="ORF">Q5H93_12870</name>
</gene>
<feature type="transmembrane region" description="Helical" evidence="1">
    <location>
        <begin position="109"/>
        <end position="127"/>
    </location>
</feature>
<evidence type="ECO:0000256" key="1">
    <source>
        <dbReference type="SAM" id="Phobius"/>
    </source>
</evidence>
<feature type="transmembrane region" description="Helical" evidence="1">
    <location>
        <begin position="167"/>
        <end position="185"/>
    </location>
</feature>
<comment type="caution">
    <text evidence="2">The sequence shown here is derived from an EMBL/GenBank/DDBJ whole genome shotgun (WGS) entry which is preliminary data.</text>
</comment>
<keyword evidence="1" id="KW-0812">Transmembrane</keyword>
<organism evidence="2 3">
    <name type="scientific">Hymenobacter aranciens</name>
    <dbReference type="NCBI Taxonomy" id="3063996"/>
    <lineage>
        <taxon>Bacteria</taxon>
        <taxon>Pseudomonadati</taxon>
        <taxon>Bacteroidota</taxon>
        <taxon>Cytophagia</taxon>
        <taxon>Cytophagales</taxon>
        <taxon>Hymenobacteraceae</taxon>
        <taxon>Hymenobacter</taxon>
    </lineage>
</organism>
<evidence type="ECO:0000313" key="2">
    <source>
        <dbReference type="EMBL" id="MDO7875629.1"/>
    </source>
</evidence>
<keyword evidence="1" id="KW-0472">Membrane</keyword>
<dbReference type="RefSeq" id="WP_305006945.1">
    <property type="nucleotide sequence ID" value="NZ_JAUQSY010000008.1"/>
</dbReference>
<name>A0ABT9BBH9_9BACT</name>
<dbReference type="EMBL" id="JAUQSY010000008">
    <property type="protein sequence ID" value="MDO7875629.1"/>
    <property type="molecule type" value="Genomic_DNA"/>
</dbReference>
<feature type="transmembrane region" description="Helical" evidence="1">
    <location>
        <begin position="205"/>
        <end position="225"/>
    </location>
</feature>
<reference evidence="2" key="1">
    <citation type="submission" date="2023-07" db="EMBL/GenBank/DDBJ databases">
        <authorList>
            <person name="Kim M.K."/>
        </authorList>
    </citation>
    <scope>NUCLEOTIDE SEQUENCE</scope>
    <source>
        <strain evidence="2">ASUV-10-1</strain>
    </source>
</reference>
<feature type="transmembrane region" description="Helical" evidence="1">
    <location>
        <begin position="139"/>
        <end position="161"/>
    </location>
</feature>
<evidence type="ECO:0008006" key="4">
    <source>
        <dbReference type="Google" id="ProtNLM"/>
    </source>
</evidence>
<keyword evidence="1" id="KW-1133">Transmembrane helix</keyword>
<dbReference type="Proteomes" id="UP001176429">
    <property type="component" value="Unassembled WGS sequence"/>
</dbReference>
<protein>
    <recommendedName>
        <fullName evidence="4">Prenyltransferase</fullName>
    </recommendedName>
</protein>
<feature type="transmembrane region" description="Helical" evidence="1">
    <location>
        <begin position="237"/>
        <end position="257"/>
    </location>
</feature>
<proteinExistence type="predicted"/>
<evidence type="ECO:0000313" key="3">
    <source>
        <dbReference type="Proteomes" id="UP001176429"/>
    </source>
</evidence>
<keyword evidence="3" id="KW-1185">Reference proteome</keyword>